<evidence type="ECO:0000313" key="4">
    <source>
        <dbReference type="Proteomes" id="UP000051131"/>
    </source>
</evidence>
<proteinExistence type="inferred from homology"/>
<dbReference type="SUPFAM" id="SSF110395">
    <property type="entry name" value="CutC-like"/>
    <property type="match status" value="1"/>
</dbReference>
<comment type="similarity">
    <text evidence="1">Belongs to the CutC family.</text>
</comment>
<keyword evidence="4" id="KW-1185">Reference proteome</keyword>
<dbReference type="InterPro" id="IPR036822">
    <property type="entry name" value="CutC-like_dom_sf"/>
</dbReference>
<protein>
    <recommendedName>
        <fullName evidence="2">Copper homeostasis protein cutC homolog</fullName>
    </recommendedName>
</protein>
<dbReference type="GO" id="GO:0005507">
    <property type="term" value="F:copper ion binding"/>
    <property type="evidence" value="ECO:0007669"/>
    <property type="project" value="TreeGrafter"/>
</dbReference>
<dbReference type="PANTHER" id="PTHR12598:SF0">
    <property type="entry name" value="COPPER HOMEOSTASIS PROTEIN CUTC HOMOLOG"/>
    <property type="match status" value="1"/>
</dbReference>
<dbReference type="EMBL" id="AYZE01000014">
    <property type="protein sequence ID" value="KRM90662.1"/>
    <property type="molecule type" value="Genomic_DNA"/>
</dbReference>
<evidence type="ECO:0000313" key="3">
    <source>
        <dbReference type="EMBL" id="KRM90662.1"/>
    </source>
</evidence>
<dbReference type="STRING" id="1423729.FC80_GL000652"/>
<gene>
    <name evidence="3" type="ORF">FC80_GL000652</name>
</gene>
<sequence>MEEIFEVCCGSYQDALNAYVGGAKRIELNSALYLGGLTPSVSSLRLIKKNTDLKVICMVRPRPAGFYYNQVEFKQMLCEAEELLVSGADGIAFGCLNLDYSINLNQLIKMGELIRKYRKESVFHRAFDCTIDTTTAIEQLIKYKITRVLTSGQQENAVDGKQLIKKLQSNYGTKIEILAGSGIKVENVQELIAFTGVTQLHASCKAFKTDPTTSGLQVSYGYHEGVHKNDFEEVNSDIVEQLVTLVRKTI</sequence>
<dbReference type="PATRIC" id="fig|1423729.3.peg.659"/>
<reference evidence="3 4" key="1">
    <citation type="journal article" date="2015" name="Genome Announc.">
        <title>Expanding the biotechnology potential of lactobacilli through comparative genomics of 213 strains and associated genera.</title>
        <authorList>
            <person name="Sun Z."/>
            <person name="Harris H.M."/>
            <person name="McCann A."/>
            <person name="Guo C."/>
            <person name="Argimon S."/>
            <person name="Zhang W."/>
            <person name="Yang X."/>
            <person name="Jeffery I.B."/>
            <person name="Cooney J.C."/>
            <person name="Kagawa T.F."/>
            <person name="Liu W."/>
            <person name="Song Y."/>
            <person name="Salvetti E."/>
            <person name="Wrobel A."/>
            <person name="Rasinkangas P."/>
            <person name="Parkhill J."/>
            <person name="Rea M.C."/>
            <person name="O'Sullivan O."/>
            <person name="Ritari J."/>
            <person name="Douillard F.P."/>
            <person name="Paul Ross R."/>
            <person name="Yang R."/>
            <person name="Briner A.E."/>
            <person name="Felis G.E."/>
            <person name="de Vos W.M."/>
            <person name="Barrangou R."/>
            <person name="Klaenhammer T.R."/>
            <person name="Caufield P.W."/>
            <person name="Cui Y."/>
            <person name="Zhang H."/>
            <person name="O'Toole P.W."/>
        </authorList>
    </citation>
    <scope>NUCLEOTIDE SEQUENCE [LARGE SCALE GENOMIC DNA]</scope>
    <source>
        <strain evidence="3 4">DSM 21116</strain>
    </source>
</reference>
<dbReference type="InterPro" id="IPR005627">
    <property type="entry name" value="CutC-like"/>
</dbReference>
<organism evidence="3 4">
    <name type="scientific">Liquorilactobacillus cacaonum DSM 21116</name>
    <dbReference type="NCBI Taxonomy" id="1423729"/>
    <lineage>
        <taxon>Bacteria</taxon>
        <taxon>Bacillati</taxon>
        <taxon>Bacillota</taxon>
        <taxon>Bacilli</taxon>
        <taxon>Lactobacillales</taxon>
        <taxon>Lactobacillaceae</taxon>
        <taxon>Liquorilactobacillus</taxon>
    </lineage>
</organism>
<evidence type="ECO:0000256" key="2">
    <source>
        <dbReference type="ARBA" id="ARBA00019014"/>
    </source>
</evidence>
<name>A0A0R2CR99_9LACO</name>
<dbReference type="PANTHER" id="PTHR12598">
    <property type="entry name" value="COPPER HOMEOSTASIS PROTEIN CUTC"/>
    <property type="match status" value="1"/>
</dbReference>
<evidence type="ECO:0000256" key="1">
    <source>
        <dbReference type="ARBA" id="ARBA00007768"/>
    </source>
</evidence>
<dbReference type="Proteomes" id="UP000051131">
    <property type="component" value="Unassembled WGS sequence"/>
</dbReference>
<dbReference type="AlphaFoldDB" id="A0A0R2CR99"/>
<accession>A0A0R2CR99</accession>
<dbReference type="Gene3D" id="3.20.20.380">
    <property type="entry name" value="Copper homeostasis (CutC) domain"/>
    <property type="match status" value="1"/>
</dbReference>
<dbReference type="Pfam" id="PF03932">
    <property type="entry name" value="CutC"/>
    <property type="match status" value="1"/>
</dbReference>
<dbReference type="RefSeq" id="WP_057828891.1">
    <property type="nucleotide sequence ID" value="NZ_AYZE01000014.1"/>
</dbReference>
<comment type="caution">
    <text evidence="3">The sequence shown here is derived from an EMBL/GenBank/DDBJ whole genome shotgun (WGS) entry which is preliminary data.</text>
</comment>